<comment type="function">
    <text evidence="9">Enables the bacterium to metabolize sucrose as a sole carbon source.</text>
</comment>
<protein>
    <recommendedName>
        <fullName evidence="4 8">Sucrose-6-phosphate hydrolase</fullName>
        <ecNumber evidence="3 8">3.2.1.26</ecNumber>
    </recommendedName>
    <alternativeName>
        <fullName evidence="7 9">Invertase</fullName>
    </alternativeName>
</protein>
<dbReference type="InterPro" id="IPR023296">
    <property type="entry name" value="Glyco_hydro_beta-prop_sf"/>
</dbReference>
<feature type="domain" description="Glycosyl hydrolase family 32 N-terminal" evidence="10">
    <location>
        <begin position="19"/>
        <end position="325"/>
    </location>
</feature>
<dbReference type="Pfam" id="PF00251">
    <property type="entry name" value="Glyco_hydro_32N"/>
    <property type="match status" value="1"/>
</dbReference>
<evidence type="ECO:0000259" key="10">
    <source>
        <dbReference type="Pfam" id="PF00251"/>
    </source>
</evidence>
<dbReference type="Proteomes" id="UP000831947">
    <property type="component" value="Chromosome"/>
</dbReference>
<evidence type="ECO:0000259" key="11">
    <source>
        <dbReference type="Pfam" id="PF08244"/>
    </source>
</evidence>
<dbReference type="InterPro" id="IPR006232">
    <property type="entry name" value="Suc6P_hydrolase"/>
</dbReference>
<keyword evidence="13" id="KW-1185">Reference proteome</keyword>
<evidence type="ECO:0000256" key="6">
    <source>
        <dbReference type="ARBA" id="ARBA00023295"/>
    </source>
</evidence>
<dbReference type="Pfam" id="PF08244">
    <property type="entry name" value="Glyco_hydro_32C"/>
    <property type="match status" value="1"/>
</dbReference>
<dbReference type="InterPro" id="IPR013148">
    <property type="entry name" value="Glyco_hydro_32_N"/>
</dbReference>
<accession>A0ABY4PBV0</accession>
<gene>
    <name evidence="12" type="ORF">MOO47_04420</name>
</gene>
<evidence type="ECO:0000313" key="12">
    <source>
        <dbReference type="EMBL" id="UQS83034.1"/>
    </source>
</evidence>
<dbReference type="Gene3D" id="2.60.120.560">
    <property type="entry name" value="Exo-inulinase, domain 1"/>
    <property type="match status" value="1"/>
</dbReference>
<reference evidence="12 13" key="1">
    <citation type="journal article" date="2022" name="Int. J. Syst. Evol. Microbiol.">
        <title>Apilactobacillus apisilvae sp. nov., Nicolia spurrieriana gen. nov. sp. nov., Bombilactobacillus folatiphilus sp. nov. and Bombilactobacillus thymidiniphilus sp. nov., four new lactic acid bacterial isolates from stingless bees Tetragonula carbonaria and Austroplebeia australis.</title>
        <authorList>
            <person name="Oliphant S.A."/>
            <person name="Watson-Haigh N.S."/>
            <person name="Sumby K.M."/>
            <person name="Gardner J."/>
            <person name="Groom S."/>
            <person name="Jiranek V."/>
        </authorList>
    </citation>
    <scope>NUCLEOTIDE SEQUENCE [LARGE SCALE GENOMIC DNA]</scope>
    <source>
        <strain evidence="12 13">SG4_A1</strain>
    </source>
</reference>
<evidence type="ECO:0000256" key="1">
    <source>
        <dbReference type="ARBA" id="ARBA00004914"/>
    </source>
</evidence>
<evidence type="ECO:0000256" key="3">
    <source>
        <dbReference type="ARBA" id="ARBA00012758"/>
    </source>
</evidence>
<evidence type="ECO:0000256" key="9">
    <source>
        <dbReference type="RuleBase" id="RU365015"/>
    </source>
</evidence>
<evidence type="ECO:0000313" key="13">
    <source>
        <dbReference type="Proteomes" id="UP000831947"/>
    </source>
</evidence>
<evidence type="ECO:0000256" key="5">
    <source>
        <dbReference type="ARBA" id="ARBA00022801"/>
    </source>
</evidence>
<sequence>MADLTPIKLTNERYRLDYHLQAPSGWINDPNGFCYFKGYYHMFYQYYPYGAQWGPMHWGHARSKDLINWQTLPIALTPGDAEDRSGCFSGSAIVKDDTLYLIYTGHNCYDDSDPDRYWQNQNLAYSTDGIHFTKYEHNPIIATPPTDNTQEFRDPKVWEHDGAYYVVLGSQTKEHLGRVLLYKSTDLRSWDYLGPLTQSKQADLEGYMWECPDIFRLNGQDILLTSPQGIVAQKEQYLNLHQTGYFVGQLDYQTPKLMRSDFHELDAGHDFYAPQTMLAPDGRRIMIGWLAMWESEMPEQADGWAGALTIPRELVWRNNQIYMQPIQEMKQLRQKQLAKQTWDLADTPFICQGQSTAEVNLTLDLKQFAGQEFTIQLQDDQSTAQVELTYTRADNKLVLRRSDRPDVRFASLHEQDLLQLQIFIDKSSLEIFINEGAVVFTERYYFKGQPSVQLKSDAVGQIDGTVYQLANDVVQYH</sequence>
<evidence type="ECO:0000256" key="8">
    <source>
        <dbReference type="RuleBase" id="RU362110"/>
    </source>
</evidence>
<evidence type="ECO:0000256" key="4">
    <source>
        <dbReference type="ARBA" id="ARBA00019623"/>
    </source>
</evidence>
<dbReference type="SUPFAM" id="SSF49899">
    <property type="entry name" value="Concanavalin A-like lectins/glucanases"/>
    <property type="match status" value="1"/>
</dbReference>
<comment type="catalytic activity">
    <reaction evidence="8">
        <text>Hydrolysis of terminal non-reducing beta-D-fructofuranoside residues in beta-D-fructofuranosides.</text>
        <dbReference type="EC" id="3.2.1.26"/>
    </reaction>
</comment>
<dbReference type="SMART" id="SM00640">
    <property type="entry name" value="Glyco_32"/>
    <property type="match status" value="1"/>
</dbReference>
<dbReference type="GO" id="GO:0016787">
    <property type="term" value="F:hydrolase activity"/>
    <property type="evidence" value="ECO:0007669"/>
    <property type="project" value="UniProtKB-KW"/>
</dbReference>
<feature type="domain" description="Glycosyl hydrolase family 32 C-terminal" evidence="11">
    <location>
        <begin position="328"/>
        <end position="447"/>
    </location>
</feature>
<proteinExistence type="inferred from homology"/>
<organism evidence="12 13">
    <name type="scientific">Bombilactobacillus thymidiniphilus</name>
    <dbReference type="NCBI Taxonomy" id="2923363"/>
    <lineage>
        <taxon>Bacteria</taxon>
        <taxon>Bacillati</taxon>
        <taxon>Bacillota</taxon>
        <taxon>Bacilli</taxon>
        <taxon>Lactobacillales</taxon>
        <taxon>Lactobacillaceae</taxon>
        <taxon>Bombilactobacillus</taxon>
    </lineage>
</organism>
<dbReference type="RefSeq" id="WP_249512261.1">
    <property type="nucleotide sequence ID" value="NZ_CP093365.1"/>
</dbReference>
<dbReference type="PANTHER" id="PTHR43101">
    <property type="entry name" value="BETA-FRUCTOSIDASE"/>
    <property type="match status" value="1"/>
</dbReference>
<dbReference type="InterPro" id="IPR051214">
    <property type="entry name" value="GH32_Enzymes"/>
</dbReference>
<comment type="pathway">
    <text evidence="1 9">Glycan biosynthesis; sucrose metabolism.</text>
</comment>
<dbReference type="EMBL" id="CP093365">
    <property type="protein sequence ID" value="UQS83034.1"/>
    <property type="molecule type" value="Genomic_DNA"/>
</dbReference>
<name>A0ABY4PBV0_9LACO</name>
<evidence type="ECO:0000256" key="7">
    <source>
        <dbReference type="ARBA" id="ARBA00033367"/>
    </source>
</evidence>
<keyword evidence="9" id="KW-0963">Cytoplasm</keyword>
<dbReference type="InterPro" id="IPR013320">
    <property type="entry name" value="ConA-like_dom_sf"/>
</dbReference>
<dbReference type="NCBIfam" id="TIGR01322">
    <property type="entry name" value="scrB_fam"/>
    <property type="match status" value="1"/>
</dbReference>
<comment type="subcellular location">
    <subcellularLocation>
        <location evidence="9">Cytoplasm</location>
    </subcellularLocation>
</comment>
<evidence type="ECO:0000256" key="2">
    <source>
        <dbReference type="ARBA" id="ARBA00009902"/>
    </source>
</evidence>
<comment type="similarity">
    <text evidence="2 8">Belongs to the glycosyl hydrolase 32 family.</text>
</comment>
<keyword evidence="5 8" id="KW-0378">Hydrolase</keyword>
<dbReference type="EC" id="3.2.1.26" evidence="3 8"/>
<dbReference type="CDD" id="cd08996">
    <property type="entry name" value="GH32_FFase"/>
    <property type="match status" value="1"/>
</dbReference>
<dbReference type="PANTHER" id="PTHR43101:SF1">
    <property type="entry name" value="BETA-FRUCTOSIDASE"/>
    <property type="match status" value="1"/>
</dbReference>
<keyword evidence="9" id="KW-0119">Carbohydrate metabolism</keyword>
<dbReference type="InterPro" id="IPR013189">
    <property type="entry name" value="Glyco_hydro_32_C"/>
</dbReference>
<dbReference type="InterPro" id="IPR001362">
    <property type="entry name" value="Glyco_hydro_32"/>
</dbReference>
<dbReference type="SUPFAM" id="SSF75005">
    <property type="entry name" value="Arabinanase/levansucrase/invertase"/>
    <property type="match status" value="1"/>
</dbReference>
<keyword evidence="6 8" id="KW-0326">Glycosidase</keyword>
<dbReference type="Gene3D" id="2.115.10.20">
    <property type="entry name" value="Glycosyl hydrolase domain, family 43"/>
    <property type="match status" value="1"/>
</dbReference>